<dbReference type="InterPro" id="IPR000871">
    <property type="entry name" value="Beta-lactam_class-A"/>
</dbReference>
<dbReference type="PANTHER" id="PTHR35333">
    <property type="entry name" value="BETA-LACTAMASE"/>
    <property type="match status" value="1"/>
</dbReference>
<dbReference type="GO" id="GO:0030655">
    <property type="term" value="P:beta-lactam antibiotic catabolic process"/>
    <property type="evidence" value="ECO:0007669"/>
    <property type="project" value="InterPro"/>
</dbReference>
<dbReference type="Pfam" id="PF13354">
    <property type="entry name" value="Beta-lactamase2"/>
    <property type="match status" value="1"/>
</dbReference>
<dbReference type="Gene3D" id="3.40.710.10">
    <property type="entry name" value="DD-peptidase/beta-lactamase superfamily"/>
    <property type="match status" value="1"/>
</dbReference>
<evidence type="ECO:0000313" key="6">
    <source>
        <dbReference type="EMBL" id="OZC04084.1"/>
    </source>
</evidence>
<feature type="signal peptide" evidence="4">
    <location>
        <begin position="1"/>
        <end position="17"/>
    </location>
</feature>
<evidence type="ECO:0000256" key="2">
    <source>
        <dbReference type="ARBA" id="ARBA00009009"/>
    </source>
</evidence>
<feature type="domain" description="Beta-lactamase class A catalytic" evidence="5">
    <location>
        <begin position="54"/>
        <end position="273"/>
    </location>
</feature>
<dbReference type="PROSITE" id="PS51257">
    <property type="entry name" value="PROKAR_LIPOPROTEIN"/>
    <property type="match status" value="1"/>
</dbReference>
<evidence type="ECO:0000256" key="3">
    <source>
        <dbReference type="ARBA" id="ARBA00012865"/>
    </source>
</evidence>
<dbReference type="RefSeq" id="WP_218827681.1">
    <property type="nucleotide sequence ID" value="NZ_MQWB01000001.1"/>
</dbReference>
<accession>A0A259U2R5</accession>
<dbReference type="Proteomes" id="UP000216446">
    <property type="component" value="Unassembled WGS sequence"/>
</dbReference>
<feature type="chain" id="PRO_5012039844" description="beta-lactamase" evidence="4">
    <location>
        <begin position="18"/>
        <end position="300"/>
    </location>
</feature>
<evidence type="ECO:0000256" key="1">
    <source>
        <dbReference type="ARBA" id="ARBA00001526"/>
    </source>
</evidence>
<dbReference type="GO" id="GO:0046677">
    <property type="term" value="P:response to antibiotic"/>
    <property type="evidence" value="ECO:0007669"/>
    <property type="project" value="InterPro"/>
</dbReference>
<dbReference type="EC" id="3.5.2.6" evidence="3"/>
<dbReference type="EMBL" id="MQWB01000001">
    <property type="protein sequence ID" value="OZC04084.1"/>
    <property type="molecule type" value="Genomic_DNA"/>
</dbReference>
<reference evidence="6 7" key="1">
    <citation type="submission" date="2016-11" db="EMBL/GenBank/DDBJ databases">
        <title>Study of marine rhodopsin-containing bacteria.</title>
        <authorList>
            <person name="Yoshizawa S."/>
            <person name="Kumagai Y."/>
            <person name="Kogure K."/>
        </authorList>
    </citation>
    <scope>NUCLEOTIDE SEQUENCE [LARGE SCALE GENOMIC DNA]</scope>
    <source>
        <strain evidence="6 7">SG-29</strain>
    </source>
</reference>
<comment type="similarity">
    <text evidence="2">Belongs to the class-A beta-lactamase family.</text>
</comment>
<dbReference type="InterPro" id="IPR045155">
    <property type="entry name" value="Beta-lactam_cat"/>
</dbReference>
<dbReference type="SUPFAM" id="SSF56601">
    <property type="entry name" value="beta-lactamase/transpeptidase-like"/>
    <property type="match status" value="1"/>
</dbReference>
<evidence type="ECO:0000259" key="5">
    <source>
        <dbReference type="Pfam" id="PF13354"/>
    </source>
</evidence>
<comment type="caution">
    <text evidence="6">The sequence shown here is derived from an EMBL/GenBank/DDBJ whole genome shotgun (WGS) entry which is preliminary data.</text>
</comment>
<organism evidence="6 7">
    <name type="scientific">Rubricoccus marinus</name>
    <dbReference type="NCBI Taxonomy" id="716817"/>
    <lineage>
        <taxon>Bacteria</taxon>
        <taxon>Pseudomonadati</taxon>
        <taxon>Rhodothermota</taxon>
        <taxon>Rhodothermia</taxon>
        <taxon>Rhodothermales</taxon>
        <taxon>Rubricoccaceae</taxon>
        <taxon>Rubricoccus</taxon>
    </lineage>
</organism>
<protein>
    <recommendedName>
        <fullName evidence="3">beta-lactamase</fullName>
        <ecNumber evidence="3">3.5.2.6</ecNumber>
    </recommendedName>
</protein>
<dbReference type="GO" id="GO:0008800">
    <property type="term" value="F:beta-lactamase activity"/>
    <property type="evidence" value="ECO:0007669"/>
    <property type="project" value="UniProtKB-EC"/>
</dbReference>
<sequence length="300" mass="31536">MTRALLLSLAVLPLALAGCRSTMPATEPAETDALRQRIEAIAARYPEATVAVAVRDGETRLDIAADRPFHAASTMKVPVMIEAFRQVEAGRLAWDDSIDVVNRFTSIVDGSPFSIGDDSDDGLYERLGTRMPLADLTRRAITTSSNLATNLMMEVLTADSVQATTRALGGEGVLVLRGVEDLKAFDAGLSNLATARGLAALMLAIQDGRAVSPEASGDMVEILLAQEFGEMIPAGLPAGVRAAHKTGWITHVHHDAAIVYPPEAAPYVLVILTEGIDDHGRAAALGAEIAAAVHAALRGA</sequence>
<keyword evidence="4" id="KW-0732">Signal</keyword>
<evidence type="ECO:0000313" key="7">
    <source>
        <dbReference type="Proteomes" id="UP000216446"/>
    </source>
</evidence>
<dbReference type="AlphaFoldDB" id="A0A259U2R5"/>
<evidence type="ECO:0000256" key="4">
    <source>
        <dbReference type="SAM" id="SignalP"/>
    </source>
</evidence>
<proteinExistence type="inferred from homology"/>
<gene>
    <name evidence="6" type="ORF">BSZ36_14475</name>
</gene>
<dbReference type="InParanoid" id="A0A259U2R5"/>
<name>A0A259U2R5_9BACT</name>
<comment type="catalytic activity">
    <reaction evidence="1">
        <text>a beta-lactam + H2O = a substituted beta-amino acid</text>
        <dbReference type="Rhea" id="RHEA:20401"/>
        <dbReference type="ChEBI" id="CHEBI:15377"/>
        <dbReference type="ChEBI" id="CHEBI:35627"/>
        <dbReference type="ChEBI" id="CHEBI:140347"/>
        <dbReference type="EC" id="3.5.2.6"/>
    </reaction>
</comment>
<dbReference type="InterPro" id="IPR012338">
    <property type="entry name" value="Beta-lactam/transpept-like"/>
</dbReference>
<keyword evidence="7" id="KW-1185">Reference proteome</keyword>
<dbReference type="PANTHER" id="PTHR35333:SF3">
    <property type="entry name" value="BETA-LACTAMASE-TYPE TRANSPEPTIDASE FOLD CONTAINING PROTEIN"/>
    <property type="match status" value="1"/>
</dbReference>